<evidence type="ECO:0000313" key="3">
    <source>
        <dbReference type="EMBL" id="PWN21859.1"/>
    </source>
</evidence>
<keyword evidence="4" id="KW-1185">Reference proteome</keyword>
<dbReference type="AlphaFoldDB" id="A0A316U9M5"/>
<evidence type="ECO:0000313" key="4">
    <source>
        <dbReference type="Proteomes" id="UP000245942"/>
    </source>
</evidence>
<keyword evidence="1" id="KW-0732">Signal</keyword>
<name>A0A316U9M5_9BASI</name>
<dbReference type="EMBL" id="KZ819324">
    <property type="protein sequence ID" value="PWN21859.1"/>
    <property type="molecule type" value="Genomic_DNA"/>
</dbReference>
<accession>A0A316U9M5</accession>
<dbReference type="InterPro" id="IPR006598">
    <property type="entry name" value="CAP10"/>
</dbReference>
<feature type="signal peptide" evidence="1">
    <location>
        <begin position="1"/>
        <end position="20"/>
    </location>
</feature>
<dbReference type="Proteomes" id="UP000245942">
    <property type="component" value="Unassembled WGS sequence"/>
</dbReference>
<dbReference type="Pfam" id="PF05686">
    <property type="entry name" value="Glyco_transf_90"/>
    <property type="match status" value="1"/>
</dbReference>
<feature type="domain" description="Glycosyl transferase CAP10" evidence="2">
    <location>
        <begin position="148"/>
        <end position="405"/>
    </location>
</feature>
<dbReference type="SMART" id="SM00672">
    <property type="entry name" value="CAP10"/>
    <property type="match status" value="1"/>
</dbReference>
<sequence length="455" mass="50008">MSVLFAALFLTLTLFLSVFSERLPTKSWSNSIKAAYGHGSSKQAQGEGLSVERQVDHTMSHAECKREFPLLFDQLEENAAAWRYKGGIKYRNLEEASAKCIDGCARFIIKDGRIFIRNYTVGPQSRVRGVLTLFRTAVEAASAADKARFEGVDVILNALDSDETDAGDGVGWVLTKEGSDPPGRYLLPDFSFAAWPEAGIGSYGEFRRDAKAINEAMTWHQKADRAFFRGDPSVGSAARADLMEQVKLPGASVWSDVRATSFFDESAHIAPHVPIAEHCKHKYLLHSEGISYSGRSKFLLGCSSAVITHNLTWTQHFHPALISNPQSPDQNVLIPPEPYFHHLAEFMADLHAQDVGAYATSGMSLGQRVAANAERTLVQRYLSPAATMCYTRGALISYSSVLDRTSFPGGQTEVLPGGGVVPNSGMRPMEDLRQSIKGDIDLTTWELLDHPIWPP</sequence>
<protein>
    <recommendedName>
        <fullName evidence="2">Glycosyl transferase CAP10 domain-containing protein</fullName>
    </recommendedName>
</protein>
<evidence type="ECO:0000259" key="2">
    <source>
        <dbReference type="SMART" id="SM00672"/>
    </source>
</evidence>
<dbReference type="PANTHER" id="PTHR12203">
    <property type="entry name" value="KDEL LYS-ASP-GLU-LEU CONTAINING - RELATED"/>
    <property type="match status" value="1"/>
</dbReference>
<dbReference type="InterPro" id="IPR051091">
    <property type="entry name" value="O-Glucosyltr/Glycosyltrsf_90"/>
</dbReference>
<organism evidence="3 4">
    <name type="scientific">Pseudomicrostroma glucosiphilum</name>
    <dbReference type="NCBI Taxonomy" id="1684307"/>
    <lineage>
        <taxon>Eukaryota</taxon>
        <taxon>Fungi</taxon>
        <taxon>Dikarya</taxon>
        <taxon>Basidiomycota</taxon>
        <taxon>Ustilaginomycotina</taxon>
        <taxon>Exobasidiomycetes</taxon>
        <taxon>Microstromatales</taxon>
        <taxon>Microstromatales incertae sedis</taxon>
        <taxon>Pseudomicrostroma</taxon>
    </lineage>
</organism>
<dbReference type="PANTHER" id="PTHR12203:SF107">
    <property type="entry name" value="GLYCOSYL TRANSFERASE CAP10 DOMAIN-CONTAINING PROTEIN"/>
    <property type="match status" value="1"/>
</dbReference>
<feature type="chain" id="PRO_5016249429" description="Glycosyl transferase CAP10 domain-containing protein" evidence="1">
    <location>
        <begin position="21"/>
        <end position="455"/>
    </location>
</feature>
<proteinExistence type="predicted"/>
<reference evidence="3 4" key="1">
    <citation type="journal article" date="2018" name="Mol. Biol. Evol.">
        <title>Broad Genomic Sampling Reveals a Smut Pathogenic Ancestry of the Fungal Clade Ustilaginomycotina.</title>
        <authorList>
            <person name="Kijpornyongpan T."/>
            <person name="Mondo S.J."/>
            <person name="Barry K."/>
            <person name="Sandor L."/>
            <person name="Lee J."/>
            <person name="Lipzen A."/>
            <person name="Pangilinan J."/>
            <person name="LaButti K."/>
            <person name="Hainaut M."/>
            <person name="Henrissat B."/>
            <person name="Grigoriev I.V."/>
            <person name="Spatafora J.W."/>
            <person name="Aime M.C."/>
        </authorList>
    </citation>
    <scope>NUCLEOTIDE SEQUENCE [LARGE SCALE GENOMIC DNA]</scope>
    <source>
        <strain evidence="3 4">MCA 4718</strain>
    </source>
</reference>
<dbReference type="RefSeq" id="XP_025349019.1">
    <property type="nucleotide sequence ID" value="XM_025493677.1"/>
</dbReference>
<evidence type="ECO:0000256" key="1">
    <source>
        <dbReference type="SAM" id="SignalP"/>
    </source>
</evidence>
<dbReference type="GeneID" id="37015411"/>
<dbReference type="OrthoDB" id="202415at2759"/>
<gene>
    <name evidence="3" type="ORF">BCV69DRAFT_289820</name>
</gene>